<keyword evidence="1" id="KW-0378">Hydrolase</keyword>
<reference evidence="1" key="1">
    <citation type="submission" date="2014-07" db="EMBL/GenBank/DDBJ databases">
        <title>Identification of a novel salt tolerance gene in wild soybean by whole-genome sequencing.</title>
        <authorList>
            <person name="Lam H.-M."/>
            <person name="Qi X."/>
            <person name="Li M.-W."/>
            <person name="Liu X."/>
            <person name="Xie M."/>
            <person name="Ni M."/>
            <person name="Xu X."/>
        </authorList>
    </citation>
    <scope>NUCLEOTIDE SEQUENCE [LARGE SCALE GENOMIC DNA]</scope>
    <source>
        <tissue evidence="1">Root</tissue>
    </source>
</reference>
<dbReference type="AlphaFoldDB" id="A0A0B2S4F4"/>
<dbReference type="GO" id="GO:0004386">
    <property type="term" value="F:helicase activity"/>
    <property type="evidence" value="ECO:0007669"/>
    <property type="project" value="UniProtKB-KW"/>
</dbReference>
<keyword evidence="1" id="KW-0347">Helicase</keyword>
<keyword evidence="1" id="KW-0547">Nucleotide-binding</keyword>
<dbReference type="Proteomes" id="UP000053555">
    <property type="component" value="Unassembled WGS sequence"/>
</dbReference>
<feature type="non-terminal residue" evidence="1">
    <location>
        <position position="1"/>
    </location>
</feature>
<sequence length="89" mass="9961">KKNALLLLLDVGPSMHSVLPEIEKVCSMLVQEKRVQKLLGFTDSSNVFSEVTDDEARSFLVKSEPKSLSIPSLYVLKYLRASFLCLSND</sequence>
<accession>A0A0B2S4F4</accession>
<gene>
    <name evidence="1" type="ORF">glysoja_028771</name>
</gene>
<keyword evidence="1" id="KW-0067">ATP-binding</keyword>
<protein>
    <submittedName>
        <fullName evidence="1">ATP-dependent DNA helicase 2 subunit KU80</fullName>
    </submittedName>
</protein>
<proteinExistence type="predicted"/>
<evidence type="ECO:0000313" key="1">
    <source>
        <dbReference type="EMBL" id="KHN40150.1"/>
    </source>
</evidence>
<name>A0A0B2S4F4_GLYSO</name>
<organism evidence="1">
    <name type="scientific">Glycine soja</name>
    <name type="common">Wild soybean</name>
    <dbReference type="NCBI Taxonomy" id="3848"/>
    <lineage>
        <taxon>Eukaryota</taxon>
        <taxon>Viridiplantae</taxon>
        <taxon>Streptophyta</taxon>
        <taxon>Embryophyta</taxon>
        <taxon>Tracheophyta</taxon>
        <taxon>Spermatophyta</taxon>
        <taxon>Magnoliopsida</taxon>
        <taxon>eudicotyledons</taxon>
        <taxon>Gunneridae</taxon>
        <taxon>Pentapetalae</taxon>
        <taxon>rosids</taxon>
        <taxon>fabids</taxon>
        <taxon>Fabales</taxon>
        <taxon>Fabaceae</taxon>
        <taxon>Papilionoideae</taxon>
        <taxon>50 kb inversion clade</taxon>
        <taxon>NPAAA clade</taxon>
        <taxon>indigoferoid/millettioid clade</taxon>
        <taxon>Phaseoleae</taxon>
        <taxon>Glycine</taxon>
        <taxon>Glycine subgen. Soja</taxon>
    </lineage>
</organism>
<dbReference type="EMBL" id="KN645951">
    <property type="protein sequence ID" value="KHN40150.1"/>
    <property type="molecule type" value="Genomic_DNA"/>
</dbReference>